<dbReference type="EMBL" id="FNDJ01000005">
    <property type="protein sequence ID" value="SDI28038.1"/>
    <property type="molecule type" value="Genomic_DNA"/>
</dbReference>
<name>A0A1G8J9T8_9ACTN</name>
<feature type="compositionally biased region" description="Low complexity" evidence="4">
    <location>
        <begin position="384"/>
        <end position="396"/>
    </location>
</feature>
<dbReference type="InterPro" id="IPR020449">
    <property type="entry name" value="Tscrpt_reg_AraC-type_HTH"/>
</dbReference>
<dbReference type="InterPro" id="IPR009057">
    <property type="entry name" value="Homeodomain-like_sf"/>
</dbReference>
<proteinExistence type="predicted"/>
<dbReference type="InterPro" id="IPR018060">
    <property type="entry name" value="HTH_AraC"/>
</dbReference>
<feature type="compositionally biased region" description="Polar residues" evidence="4">
    <location>
        <begin position="466"/>
        <end position="482"/>
    </location>
</feature>
<dbReference type="Pfam" id="PF14525">
    <property type="entry name" value="AraC_binding_2"/>
    <property type="match status" value="1"/>
</dbReference>
<evidence type="ECO:0000256" key="4">
    <source>
        <dbReference type="SAM" id="MobiDB-lite"/>
    </source>
</evidence>
<keyword evidence="7" id="KW-1185">Reference proteome</keyword>
<evidence type="ECO:0000256" key="3">
    <source>
        <dbReference type="ARBA" id="ARBA00023163"/>
    </source>
</evidence>
<dbReference type="AlphaFoldDB" id="A0A1G8J9T8"/>
<dbReference type="PROSITE" id="PS01124">
    <property type="entry name" value="HTH_ARAC_FAMILY_2"/>
    <property type="match status" value="1"/>
</dbReference>
<evidence type="ECO:0000313" key="6">
    <source>
        <dbReference type="EMBL" id="SDI28038.1"/>
    </source>
</evidence>
<keyword evidence="3" id="KW-0804">Transcription</keyword>
<dbReference type="STRING" id="633440.SAMN05421869_10528"/>
<feature type="domain" description="HTH araC/xylS-type" evidence="5">
    <location>
        <begin position="215"/>
        <end position="316"/>
    </location>
</feature>
<feature type="compositionally biased region" description="Basic and acidic residues" evidence="4">
    <location>
        <begin position="397"/>
        <end position="413"/>
    </location>
</feature>
<dbReference type="GO" id="GO:0043565">
    <property type="term" value="F:sequence-specific DNA binding"/>
    <property type="evidence" value="ECO:0007669"/>
    <property type="project" value="InterPro"/>
</dbReference>
<dbReference type="Pfam" id="PF12833">
    <property type="entry name" value="HTH_18"/>
    <property type="match status" value="1"/>
</dbReference>
<feature type="region of interest" description="Disordered" evidence="4">
    <location>
        <begin position="384"/>
        <end position="413"/>
    </location>
</feature>
<dbReference type="PRINTS" id="PR00032">
    <property type="entry name" value="HTHARAC"/>
</dbReference>
<dbReference type="PANTHER" id="PTHR46796">
    <property type="entry name" value="HTH-TYPE TRANSCRIPTIONAL ACTIVATOR RHAS-RELATED"/>
    <property type="match status" value="1"/>
</dbReference>
<sequence>MQTLVSTNDMPPAERFDRWSDHLWKVIAPMRVRCDDPQTFQGHIAGMDLDTVQISSVTSTPCDGRRTRQMIRRSDPERFQLAFDQYGSTTISQDRRTAQARPMDLVLFHTSRPSEAATFDVGTRGIMVVFPGDLLPLPSRKLERLTATVLPGGGRVGRLLTGFLSSLVAGGPAYGPADRMRLGVVVADLMTALLAHHLDAEDNLPREVRERSLLLRVRAFIQQHLADHDLSPATVAAAHGLSVRSLHRLFAEENAGVAAFIRAERLARCRRDLADPAREGVPIHAVAARWGFFESASFTRAFRAAFGVTPQEFRRAAAQGRLPEDGARPVGTRQDSSADHPPLAPVSAADVLPQRSNQELTRANRDLTKDLAVARAQAEAAEQAAATAEAAAGQARAELDREREQHAGEADRLRQELDRARTELAQARERHTAETDRLREDLAAVREQLGDVRGRLTAAQAEARTVRQQSAGTLPATTPSPN</sequence>
<dbReference type="Gene3D" id="1.10.10.60">
    <property type="entry name" value="Homeodomain-like"/>
    <property type="match status" value="1"/>
</dbReference>
<evidence type="ECO:0000313" key="7">
    <source>
        <dbReference type="Proteomes" id="UP000199202"/>
    </source>
</evidence>
<dbReference type="InterPro" id="IPR035418">
    <property type="entry name" value="AraC-bd_2"/>
</dbReference>
<gene>
    <name evidence="6" type="ORF">SAMN05421869_10528</name>
</gene>
<evidence type="ECO:0000256" key="2">
    <source>
        <dbReference type="ARBA" id="ARBA00023125"/>
    </source>
</evidence>
<dbReference type="InterPro" id="IPR050204">
    <property type="entry name" value="AraC_XylS_family_regulators"/>
</dbReference>
<dbReference type="GO" id="GO:0003700">
    <property type="term" value="F:DNA-binding transcription factor activity"/>
    <property type="evidence" value="ECO:0007669"/>
    <property type="project" value="InterPro"/>
</dbReference>
<dbReference type="SUPFAM" id="SSF46689">
    <property type="entry name" value="Homeodomain-like"/>
    <property type="match status" value="1"/>
</dbReference>
<feature type="region of interest" description="Disordered" evidence="4">
    <location>
        <begin position="460"/>
        <end position="482"/>
    </location>
</feature>
<keyword evidence="1" id="KW-0805">Transcription regulation</keyword>
<evidence type="ECO:0000259" key="5">
    <source>
        <dbReference type="PROSITE" id="PS01124"/>
    </source>
</evidence>
<feature type="region of interest" description="Disordered" evidence="4">
    <location>
        <begin position="318"/>
        <end position="356"/>
    </location>
</feature>
<evidence type="ECO:0000256" key="1">
    <source>
        <dbReference type="ARBA" id="ARBA00023015"/>
    </source>
</evidence>
<dbReference type="Proteomes" id="UP000199202">
    <property type="component" value="Unassembled WGS sequence"/>
</dbReference>
<protein>
    <submittedName>
        <fullName evidence="6">AraC-type DNA-binding protein</fullName>
    </submittedName>
</protein>
<reference evidence="6 7" key="1">
    <citation type="submission" date="2016-10" db="EMBL/GenBank/DDBJ databases">
        <authorList>
            <person name="de Groot N.N."/>
        </authorList>
    </citation>
    <scope>NUCLEOTIDE SEQUENCE [LARGE SCALE GENOMIC DNA]</scope>
    <source>
        <strain evidence="6 7">CGMCC 4.6533</strain>
    </source>
</reference>
<organism evidence="6 7">
    <name type="scientific">Nonomuraea jiangxiensis</name>
    <dbReference type="NCBI Taxonomy" id="633440"/>
    <lineage>
        <taxon>Bacteria</taxon>
        <taxon>Bacillati</taxon>
        <taxon>Actinomycetota</taxon>
        <taxon>Actinomycetes</taxon>
        <taxon>Streptosporangiales</taxon>
        <taxon>Streptosporangiaceae</taxon>
        <taxon>Nonomuraea</taxon>
    </lineage>
</organism>
<keyword evidence="2 6" id="KW-0238">DNA-binding</keyword>
<dbReference type="PANTHER" id="PTHR46796:SF6">
    <property type="entry name" value="ARAC SUBFAMILY"/>
    <property type="match status" value="1"/>
</dbReference>
<dbReference type="SMART" id="SM00342">
    <property type="entry name" value="HTH_ARAC"/>
    <property type="match status" value="1"/>
</dbReference>
<accession>A0A1G8J9T8</accession>